<dbReference type="AlphaFoldDB" id="A0A2Z3GSW1"/>
<dbReference type="GO" id="GO:0016787">
    <property type="term" value="F:hydrolase activity"/>
    <property type="evidence" value="ECO:0007669"/>
    <property type="project" value="UniProtKB-KW"/>
</dbReference>
<dbReference type="EMBL" id="CP025958">
    <property type="protein sequence ID" value="AWM36358.1"/>
    <property type="molecule type" value="Genomic_DNA"/>
</dbReference>
<dbReference type="InterPro" id="IPR050491">
    <property type="entry name" value="AmpC-like"/>
</dbReference>
<name>A0A2Z3GSW1_9BACT</name>
<accession>A0A2Z3GSW1</accession>
<proteinExistence type="predicted"/>
<dbReference type="SUPFAM" id="SSF56601">
    <property type="entry name" value="beta-lactamase/transpeptidase-like"/>
    <property type="match status" value="1"/>
</dbReference>
<dbReference type="KEGG" id="gog:C1280_04545"/>
<feature type="chain" id="PRO_5016332147" evidence="1">
    <location>
        <begin position="32"/>
        <end position="517"/>
    </location>
</feature>
<evidence type="ECO:0000259" key="3">
    <source>
        <dbReference type="Pfam" id="PF11954"/>
    </source>
</evidence>
<reference evidence="4 5" key="1">
    <citation type="submission" date="2018-01" db="EMBL/GenBank/DDBJ databases">
        <title>G. obscuriglobus.</title>
        <authorList>
            <person name="Franke J."/>
            <person name="Blomberg W."/>
            <person name="Selmecki A."/>
        </authorList>
    </citation>
    <scope>NUCLEOTIDE SEQUENCE [LARGE SCALE GENOMIC DNA]</scope>
    <source>
        <strain evidence="4 5">DSM 5831</strain>
    </source>
</reference>
<protein>
    <submittedName>
        <fullName evidence="4">Serine hydrolase</fullName>
    </submittedName>
</protein>
<dbReference type="Pfam" id="PF00144">
    <property type="entry name" value="Beta-lactamase"/>
    <property type="match status" value="1"/>
</dbReference>
<keyword evidence="4" id="KW-0378">Hydrolase</keyword>
<dbReference type="Gene3D" id="3.40.710.10">
    <property type="entry name" value="DD-peptidase/beta-lactamase superfamily"/>
    <property type="match status" value="1"/>
</dbReference>
<evidence type="ECO:0000313" key="5">
    <source>
        <dbReference type="Proteomes" id="UP000245802"/>
    </source>
</evidence>
<evidence type="ECO:0000256" key="1">
    <source>
        <dbReference type="SAM" id="SignalP"/>
    </source>
</evidence>
<dbReference type="PANTHER" id="PTHR46825">
    <property type="entry name" value="D-ALANYL-D-ALANINE-CARBOXYPEPTIDASE/ENDOPEPTIDASE AMPH"/>
    <property type="match status" value="1"/>
</dbReference>
<dbReference type="Gene3D" id="2.40.128.600">
    <property type="match status" value="1"/>
</dbReference>
<feature type="signal peptide" evidence="1">
    <location>
        <begin position="1"/>
        <end position="31"/>
    </location>
</feature>
<evidence type="ECO:0000259" key="2">
    <source>
        <dbReference type="Pfam" id="PF00144"/>
    </source>
</evidence>
<dbReference type="InterPro" id="IPR001466">
    <property type="entry name" value="Beta-lactam-related"/>
</dbReference>
<dbReference type="InterPro" id="IPR012338">
    <property type="entry name" value="Beta-lactam/transpept-like"/>
</dbReference>
<keyword evidence="5" id="KW-1185">Reference proteome</keyword>
<feature type="domain" description="Beta-lactamase-related" evidence="2">
    <location>
        <begin position="44"/>
        <end position="380"/>
    </location>
</feature>
<dbReference type="Proteomes" id="UP000245802">
    <property type="component" value="Chromosome"/>
</dbReference>
<gene>
    <name evidence="4" type="ORF">C1280_04545</name>
</gene>
<dbReference type="InterPro" id="IPR021860">
    <property type="entry name" value="Peptidase_S12_Pab87-rel_C"/>
</dbReference>
<dbReference type="PANTHER" id="PTHR46825:SF15">
    <property type="entry name" value="BETA-LACTAMASE-RELATED DOMAIN-CONTAINING PROTEIN"/>
    <property type="match status" value="1"/>
</dbReference>
<feature type="domain" description="Peptidase S12 Pab87-related C-terminal" evidence="3">
    <location>
        <begin position="418"/>
        <end position="508"/>
    </location>
</feature>
<keyword evidence="1" id="KW-0732">Signal</keyword>
<evidence type="ECO:0000313" key="4">
    <source>
        <dbReference type="EMBL" id="AWM36358.1"/>
    </source>
</evidence>
<dbReference type="Pfam" id="PF11954">
    <property type="entry name" value="DUF3471"/>
    <property type="match status" value="1"/>
</dbReference>
<organism evidence="4 5">
    <name type="scientific">Gemmata obscuriglobus</name>
    <dbReference type="NCBI Taxonomy" id="114"/>
    <lineage>
        <taxon>Bacteria</taxon>
        <taxon>Pseudomonadati</taxon>
        <taxon>Planctomycetota</taxon>
        <taxon>Planctomycetia</taxon>
        <taxon>Gemmatales</taxon>
        <taxon>Gemmataceae</taxon>
        <taxon>Gemmata</taxon>
    </lineage>
</organism>
<dbReference type="OrthoDB" id="284523at2"/>
<sequence length="517" mass="57285">MMVAPARSGEILMRCCAVLFAFLFATAPARAAGFDPKIIDEVAEKALKEFSAPGCAVVVVKDGEVVYLKGFGVREKGADDKVTPDTVFPIASCSKAFTATLLAMLADDGKLKWDDKVRDHLDYFRLSDELADRDVTLRDLLCHRTGMPRHDLLWAALSTDGADVIKRWGRAAPSTSFRSKWEYANVPFTTAGVIAGRYEKGTWADAVKARIFAPLGMTSTSATWKEGRGRPNHATPHYYGLDKSVSAVGWDEIDHAGGAGCVNSSARDLAAWLRFQLAGGKFDGRRLLTERALKETHTPQMLLLPEGPFAVYLPPKVTRFAGYGLGWFVHDYRGVTCVSHGGTLTGFRAQCMLVPEKKVGVMVLCNLRPSLVCEAVAKTALDALLELPAEDWVAFHKTQLALTDFNTAAAKQRRETARKRDTKPSLELSRFVGGYEERAYGRAEVTVEGDKLHVKWGRYTFRAEHYHFDTFTLVPIEPKGDIVSLDRSTFDLQFRLGTNGEAEGMKFLEQEFRRAQK</sequence>